<feature type="region of interest" description="Disordered" evidence="1">
    <location>
        <begin position="1"/>
        <end position="93"/>
    </location>
</feature>
<sequence length="108" mass="11423">MTGLTRTVLSGYGIALSADSTTPKGGERRDRSGDFTIGQKHSGNPRNKINIFYRTKWDRSQPHRGRPVATGRPGDSRAGQPASGPAPRAGLPASPAVIILNADVFPAD</sequence>
<name>A0A919J541_9ACTN</name>
<accession>A0A919J541</accession>
<evidence type="ECO:0000256" key="1">
    <source>
        <dbReference type="SAM" id="MobiDB-lite"/>
    </source>
</evidence>
<gene>
    <name evidence="2" type="ORF">Afe05nite_26010</name>
</gene>
<dbReference type="EMBL" id="BOMM01000018">
    <property type="protein sequence ID" value="GIE10761.1"/>
    <property type="molecule type" value="Genomic_DNA"/>
</dbReference>
<reference evidence="2" key="1">
    <citation type="submission" date="2021-01" db="EMBL/GenBank/DDBJ databases">
        <title>Whole genome shotgun sequence of Actinoplanes ferrugineus NBRC 15555.</title>
        <authorList>
            <person name="Komaki H."/>
            <person name="Tamura T."/>
        </authorList>
    </citation>
    <scope>NUCLEOTIDE SEQUENCE</scope>
    <source>
        <strain evidence="2">NBRC 15555</strain>
    </source>
</reference>
<protein>
    <submittedName>
        <fullName evidence="2">Uncharacterized protein</fullName>
    </submittedName>
</protein>
<comment type="caution">
    <text evidence="2">The sequence shown here is derived from an EMBL/GenBank/DDBJ whole genome shotgun (WGS) entry which is preliminary data.</text>
</comment>
<keyword evidence="3" id="KW-1185">Reference proteome</keyword>
<organism evidence="2 3">
    <name type="scientific">Paractinoplanes ferrugineus</name>
    <dbReference type="NCBI Taxonomy" id="113564"/>
    <lineage>
        <taxon>Bacteria</taxon>
        <taxon>Bacillati</taxon>
        <taxon>Actinomycetota</taxon>
        <taxon>Actinomycetes</taxon>
        <taxon>Micromonosporales</taxon>
        <taxon>Micromonosporaceae</taxon>
        <taxon>Paractinoplanes</taxon>
    </lineage>
</organism>
<dbReference type="Proteomes" id="UP000598174">
    <property type="component" value="Unassembled WGS sequence"/>
</dbReference>
<dbReference type="AlphaFoldDB" id="A0A919J541"/>
<evidence type="ECO:0000313" key="3">
    <source>
        <dbReference type="Proteomes" id="UP000598174"/>
    </source>
</evidence>
<evidence type="ECO:0000313" key="2">
    <source>
        <dbReference type="EMBL" id="GIE10761.1"/>
    </source>
</evidence>
<proteinExistence type="predicted"/>